<reference evidence="3" key="1">
    <citation type="submission" date="2011-08" db="EMBL/GenBank/DDBJ databases">
        <authorList>
            <person name="Rombauts S."/>
        </authorList>
    </citation>
    <scope>NUCLEOTIDE SEQUENCE</scope>
    <source>
        <strain evidence="3">London</strain>
    </source>
</reference>
<feature type="region of interest" description="Disordered" evidence="1">
    <location>
        <begin position="280"/>
        <end position="300"/>
    </location>
</feature>
<reference evidence="2" key="2">
    <citation type="submission" date="2015-06" db="UniProtKB">
        <authorList>
            <consortium name="EnsemblMetazoa"/>
        </authorList>
    </citation>
    <scope>IDENTIFICATION</scope>
</reference>
<protein>
    <submittedName>
        <fullName evidence="2">Uncharacterized protein</fullName>
    </submittedName>
</protein>
<feature type="compositionally biased region" description="Low complexity" evidence="1">
    <location>
        <begin position="400"/>
        <end position="423"/>
    </location>
</feature>
<organism evidence="2 3">
    <name type="scientific">Tetranychus urticae</name>
    <name type="common">Two-spotted spider mite</name>
    <dbReference type="NCBI Taxonomy" id="32264"/>
    <lineage>
        <taxon>Eukaryota</taxon>
        <taxon>Metazoa</taxon>
        <taxon>Ecdysozoa</taxon>
        <taxon>Arthropoda</taxon>
        <taxon>Chelicerata</taxon>
        <taxon>Arachnida</taxon>
        <taxon>Acari</taxon>
        <taxon>Acariformes</taxon>
        <taxon>Trombidiformes</taxon>
        <taxon>Prostigmata</taxon>
        <taxon>Eleutherengona</taxon>
        <taxon>Raphignathae</taxon>
        <taxon>Tetranychoidea</taxon>
        <taxon>Tetranychidae</taxon>
        <taxon>Tetranychus</taxon>
    </lineage>
</organism>
<dbReference type="KEGG" id="tut:107360683"/>
<feature type="region of interest" description="Disordered" evidence="1">
    <location>
        <begin position="383"/>
        <end position="428"/>
    </location>
</feature>
<keyword evidence="3" id="KW-1185">Reference proteome</keyword>
<dbReference type="OMA" id="FKYNSMV"/>
<gene>
    <name evidence="2" type="primary">107360683</name>
</gene>
<evidence type="ECO:0000313" key="2">
    <source>
        <dbReference type="EnsemblMetazoa" id="tetur05g01880.1"/>
    </source>
</evidence>
<dbReference type="OrthoDB" id="10655609at2759"/>
<dbReference type="EnsemblMetazoa" id="tetur05g01880.1">
    <property type="protein sequence ID" value="tetur05g01880.1"/>
    <property type="gene ID" value="tetur05g01880"/>
</dbReference>
<dbReference type="AlphaFoldDB" id="T1K4A4"/>
<evidence type="ECO:0000256" key="1">
    <source>
        <dbReference type="SAM" id="MobiDB-lite"/>
    </source>
</evidence>
<dbReference type="Proteomes" id="UP000015104">
    <property type="component" value="Unassembled WGS sequence"/>
</dbReference>
<name>T1K4A4_TETUR</name>
<proteinExistence type="predicted"/>
<feature type="compositionally biased region" description="Acidic residues" evidence="1">
    <location>
        <begin position="286"/>
        <end position="296"/>
    </location>
</feature>
<accession>T1K4A4</accession>
<dbReference type="EMBL" id="CAEY01001565">
    <property type="status" value="NOT_ANNOTATED_CDS"/>
    <property type="molecule type" value="Genomic_DNA"/>
</dbReference>
<sequence length="478" mass="53856">MKWFTRKTFCPIIIAFLIPIVAGKILTSNHGKLSTEAFFLKSDDVPSMVKESAVSDEFKLPVTATIEENSDKEETSPSQLMPFFYVGDTDQPESEKSSVSNIVPAIRQKRIGSDREKKIVSKSTSRQFQSPLAVKALQKSKLVSNIPVLVPNSVTSNIETRRVFNDNEAPFVSNIDSPKPASFKLLWYIQPTSSPSFTDSPSPSSSSLIQSFPFTSARASRSAYDPDYVPLFKYNSMVSKPPLPAQSKSYYNSNYQSPASFYNHYQSIYHPTSLSYPSFPQFSSNSDDDDDDDDDSKSENTRSFYAAPFSLPVPTISTSSFSPSGLNHYFGKPYGSPMRRQYGGKSAKTAAFIHASKDILQDPDIEQLLTSFDIERDIGKDKHYRPRKSYDEMSMNGKYSDNSGSRSKSFDSFSDPFMSSPESNTGRYGGRSDFKPYFGYYKGFQISPYKAKGFNKLPNERFNMDKHRNNFSRNMKPF</sequence>
<evidence type="ECO:0000313" key="3">
    <source>
        <dbReference type="Proteomes" id="UP000015104"/>
    </source>
</evidence>
<dbReference type="HOGENOM" id="CLU_571522_0_0_1"/>